<gene>
    <name evidence="2" type="ORF">GTW23_07280</name>
</gene>
<dbReference type="Gene3D" id="3.40.50.720">
    <property type="entry name" value="NAD(P)-binding Rossmann-like Domain"/>
    <property type="match status" value="1"/>
</dbReference>
<dbReference type="Proteomes" id="UP001320715">
    <property type="component" value="Unassembled WGS sequence"/>
</dbReference>
<dbReference type="PANTHER" id="PTHR30388:SF4">
    <property type="entry name" value="MOLYBDENUM COFACTOR INSERTION CHAPERONE PAOD"/>
    <property type="match status" value="1"/>
</dbReference>
<reference evidence="2 3" key="1">
    <citation type="submission" date="2020-01" db="EMBL/GenBank/DDBJ databases">
        <title>Genomes of bacteria type strains.</title>
        <authorList>
            <person name="Chen J."/>
            <person name="Zhu S."/>
            <person name="Yang J."/>
        </authorList>
    </citation>
    <scope>NUCLEOTIDE SEQUENCE [LARGE SCALE GENOMIC DNA]</scope>
    <source>
        <strain evidence="2 3">DSM 16655</strain>
    </source>
</reference>
<proteinExistence type="predicted"/>
<evidence type="ECO:0000313" key="3">
    <source>
        <dbReference type="Proteomes" id="UP001320715"/>
    </source>
</evidence>
<dbReference type="RefSeq" id="WP_252915235.1">
    <property type="nucleotide sequence ID" value="NZ_JAAAML010000001.1"/>
</dbReference>
<dbReference type="Pfam" id="PF13478">
    <property type="entry name" value="XdhC_C"/>
    <property type="match status" value="1"/>
</dbReference>
<dbReference type="InterPro" id="IPR027051">
    <property type="entry name" value="XdhC_Rossmann_dom"/>
</dbReference>
<name>A0ABT1CP73_9HYPH</name>
<dbReference type="EMBL" id="JAAAML010000001">
    <property type="protein sequence ID" value="MCO6407977.1"/>
    <property type="molecule type" value="Genomic_DNA"/>
</dbReference>
<dbReference type="PANTHER" id="PTHR30388">
    <property type="entry name" value="ALDEHYDE OXIDOREDUCTASE MOLYBDENUM COFACTOR ASSEMBLY PROTEIN"/>
    <property type="match status" value="1"/>
</dbReference>
<comment type="caution">
    <text evidence="2">The sequence shown here is derived from an EMBL/GenBank/DDBJ whole genome shotgun (WGS) entry which is preliminary data.</text>
</comment>
<dbReference type="InterPro" id="IPR052698">
    <property type="entry name" value="MoCofactor_Util/Proc"/>
</dbReference>
<evidence type="ECO:0000259" key="1">
    <source>
        <dbReference type="Pfam" id="PF13478"/>
    </source>
</evidence>
<sequence length="236" mass="25426">MDPHLLRKLNAARRDRQAAIMLTDLADGRNRLMMKGDPIAGELGEAVEKAFRTGKAGVVEAEGQRFFLNVHVPSPRMVIIGAVHISQALAPMAAMAGFDVRVIDPRTAFATPERFENVDLVADWPEDALKDRPIDPFTALVAVTHDPKIDDWPLISALKAGAFYVGALGSRKTHARRVERLSDAGLGEAEIGRIDAPIGLDIGAQSPEEIAVAILGQVIAALRKPSPHTLAQAEKV</sequence>
<protein>
    <submittedName>
        <fullName evidence="2">XdhC family protein</fullName>
    </submittedName>
</protein>
<organism evidence="2 3">
    <name type="scientific">Hoeflea alexandrii</name>
    <dbReference type="NCBI Taxonomy" id="288436"/>
    <lineage>
        <taxon>Bacteria</taxon>
        <taxon>Pseudomonadati</taxon>
        <taxon>Pseudomonadota</taxon>
        <taxon>Alphaproteobacteria</taxon>
        <taxon>Hyphomicrobiales</taxon>
        <taxon>Rhizobiaceae</taxon>
        <taxon>Hoeflea</taxon>
    </lineage>
</organism>
<accession>A0ABT1CP73</accession>
<feature type="domain" description="XdhC Rossmann" evidence="1">
    <location>
        <begin position="77"/>
        <end position="218"/>
    </location>
</feature>
<keyword evidence="3" id="KW-1185">Reference proteome</keyword>
<evidence type="ECO:0000313" key="2">
    <source>
        <dbReference type="EMBL" id="MCO6407977.1"/>
    </source>
</evidence>